<comment type="caution">
    <text evidence="2">The sequence shown here is derived from an EMBL/GenBank/DDBJ whole genome shotgun (WGS) entry which is preliminary data.</text>
</comment>
<evidence type="ECO:0000256" key="1">
    <source>
        <dbReference type="SAM" id="Phobius"/>
    </source>
</evidence>
<dbReference type="RefSeq" id="WP_188690359.1">
    <property type="nucleotide sequence ID" value="NZ_BMIR01000003.1"/>
</dbReference>
<evidence type="ECO:0000313" key="3">
    <source>
        <dbReference type="Proteomes" id="UP000628775"/>
    </source>
</evidence>
<protein>
    <recommendedName>
        <fullName evidence="4">YtkA-like domain-containing protein</fullName>
    </recommendedName>
</protein>
<evidence type="ECO:0008006" key="4">
    <source>
        <dbReference type="Google" id="ProtNLM"/>
    </source>
</evidence>
<proteinExistence type="predicted"/>
<name>A0A8J2VN06_9BACL</name>
<keyword evidence="3" id="KW-1185">Reference proteome</keyword>
<keyword evidence="1" id="KW-1133">Transmembrane helix</keyword>
<dbReference type="AlphaFoldDB" id="A0A8J2VN06"/>
<organism evidence="2 3">
    <name type="scientific">Pullulanibacillus camelliae</name>
    <dbReference type="NCBI Taxonomy" id="1707096"/>
    <lineage>
        <taxon>Bacteria</taxon>
        <taxon>Bacillati</taxon>
        <taxon>Bacillota</taxon>
        <taxon>Bacilli</taxon>
        <taxon>Bacillales</taxon>
        <taxon>Sporolactobacillaceae</taxon>
        <taxon>Pullulanibacillus</taxon>
    </lineage>
</organism>
<accession>A0A8J2VN06</accession>
<reference evidence="2" key="1">
    <citation type="journal article" date="2014" name="Int. J. Syst. Evol. Microbiol.">
        <title>Complete genome sequence of Corynebacterium casei LMG S-19264T (=DSM 44701T), isolated from a smear-ripened cheese.</title>
        <authorList>
            <consortium name="US DOE Joint Genome Institute (JGI-PGF)"/>
            <person name="Walter F."/>
            <person name="Albersmeier A."/>
            <person name="Kalinowski J."/>
            <person name="Ruckert C."/>
        </authorList>
    </citation>
    <scope>NUCLEOTIDE SEQUENCE</scope>
    <source>
        <strain evidence="2">CGMCC 1.15371</strain>
    </source>
</reference>
<dbReference type="EMBL" id="BMIR01000003">
    <property type="protein sequence ID" value="GGE34229.1"/>
    <property type="molecule type" value="Genomic_DNA"/>
</dbReference>
<gene>
    <name evidence="2" type="ORF">GCM10011391_11170</name>
</gene>
<evidence type="ECO:0000313" key="2">
    <source>
        <dbReference type="EMBL" id="GGE34229.1"/>
    </source>
</evidence>
<sequence>MKLRILLVVLAILFVSIATSTLIYAKSNAASQIGIISLKHNALTVNHSIKVTVNVGQFDQKQPERTMKNMDQAVVMLNLTKDDKQKRVTLKSNGAGNYTGSITLDSTGTWDVSVIAFDKAQPVSENDMDTLETTWDVNRPKDHSSMGWLIGFIVLILVIIFYLLLRKGRKKKAALEGKLTTEE</sequence>
<dbReference type="Proteomes" id="UP000628775">
    <property type="component" value="Unassembled WGS sequence"/>
</dbReference>
<reference evidence="2" key="2">
    <citation type="submission" date="2020-09" db="EMBL/GenBank/DDBJ databases">
        <authorList>
            <person name="Sun Q."/>
            <person name="Zhou Y."/>
        </authorList>
    </citation>
    <scope>NUCLEOTIDE SEQUENCE</scope>
    <source>
        <strain evidence="2">CGMCC 1.15371</strain>
    </source>
</reference>
<feature type="transmembrane region" description="Helical" evidence="1">
    <location>
        <begin position="146"/>
        <end position="165"/>
    </location>
</feature>
<keyword evidence="1" id="KW-0812">Transmembrane</keyword>
<keyword evidence="1" id="KW-0472">Membrane</keyword>